<feature type="zinc finger region" description="C3H1-type" evidence="4">
    <location>
        <begin position="361"/>
        <end position="378"/>
    </location>
</feature>
<proteinExistence type="predicted"/>
<evidence type="ECO:0000256" key="4">
    <source>
        <dbReference type="PROSITE-ProRule" id="PRU00723"/>
    </source>
</evidence>
<dbReference type="GO" id="GO:0006355">
    <property type="term" value="P:regulation of DNA-templated transcription"/>
    <property type="evidence" value="ECO:0007669"/>
    <property type="project" value="InterPro"/>
</dbReference>
<dbReference type="InterPro" id="IPR012479">
    <property type="entry name" value="SAP30BP"/>
</dbReference>
<feature type="region of interest" description="Disordered" evidence="5">
    <location>
        <begin position="206"/>
        <end position="230"/>
    </location>
</feature>
<keyword evidence="1 4" id="KW-0479">Metal-binding</keyword>
<accession>A0AAD5SSW9</accession>
<dbReference type="PROSITE" id="PS50103">
    <property type="entry name" value="ZF_C3H1"/>
    <property type="match status" value="2"/>
</dbReference>
<evidence type="ECO:0000256" key="5">
    <source>
        <dbReference type="SAM" id="MobiDB-lite"/>
    </source>
</evidence>
<feature type="compositionally biased region" description="Low complexity" evidence="5">
    <location>
        <begin position="606"/>
        <end position="619"/>
    </location>
</feature>
<feature type="zinc finger region" description="C3H1-type" evidence="4">
    <location>
        <begin position="837"/>
        <end position="864"/>
    </location>
</feature>
<keyword evidence="2 4" id="KW-0863">Zinc-finger</keyword>
<protein>
    <submittedName>
        <fullName evidence="7">E3 ubiquitin-protein ligase makorin-1</fullName>
    </submittedName>
</protein>
<dbReference type="Proteomes" id="UP001211907">
    <property type="component" value="Unassembled WGS sequence"/>
</dbReference>
<dbReference type="EMBL" id="JADGJH010002829">
    <property type="protein sequence ID" value="KAJ3094599.1"/>
    <property type="molecule type" value="Genomic_DNA"/>
</dbReference>
<feature type="compositionally biased region" description="Basic and acidic residues" evidence="5">
    <location>
        <begin position="207"/>
        <end position="222"/>
    </location>
</feature>
<evidence type="ECO:0000256" key="3">
    <source>
        <dbReference type="ARBA" id="ARBA00022833"/>
    </source>
</evidence>
<dbReference type="InterPro" id="IPR045072">
    <property type="entry name" value="MKRN-like"/>
</dbReference>
<feature type="region of interest" description="Disordered" evidence="5">
    <location>
        <begin position="912"/>
        <end position="932"/>
    </location>
</feature>
<evidence type="ECO:0000256" key="2">
    <source>
        <dbReference type="ARBA" id="ARBA00022771"/>
    </source>
</evidence>
<feature type="region of interest" description="Disordered" evidence="5">
    <location>
        <begin position="597"/>
        <end position="619"/>
    </location>
</feature>
<dbReference type="AlphaFoldDB" id="A0AAD5SSW9"/>
<dbReference type="InterPro" id="IPR000571">
    <property type="entry name" value="Znf_CCCH"/>
</dbReference>
<evidence type="ECO:0000256" key="1">
    <source>
        <dbReference type="ARBA" id="ARBA00022723"/>
    </source>
</evidence>
<feature type="region of interest" description="Disordered" evidence="5">
    <location>
        <begin position="157"/>
        <end position="191"/>
    </location>
</feature>
<organism evidence="7 8">
    <name type="scientific">Physocladia obscura</name>
    <dbReference type="NCBI Taxonomy" id="109957"/>
    <lineage>
        <taxon>Eukaryota</taxon>
        <taxon>Fungi</taxon>
        <taxon>Fungi incertae sedis</taxon>
        <taxon>Chytridiomycota</taxon>
        <taxon>Chytridiomycota incertae sedis</taxon>
        <taxon>Chytridiomycetes</taxon>
        <taxon>Chytridiales</taxon>
        <taxon>Chytriomycetaceae</taxon>
        <taxon>Physocladia</taxon>
    </lineage>
</organism>
<comment type="caution">
    <text evidence="7">The sequence shown here is derived from an EMBL/GenBank/DDBJ whole genome shotgun (WGS) entry which is preliminary data.</text>
</comment>
<evidence type="ECO:0000313" key="8">
    <source>
        <dbReference type="Proteomes" id="UP001211907"/>
    </source>
</evidence>
<dbReference type="SMART" id="SM00356">
    <property type="entry name" value="ZnF_C3H1"/>
    <property type="match status" value="3"/>
</dbReference>
<sequence length="967" mass="102172">MNNFADYGSDSETDAELPQRQTTSAARAKESISILPSGEDSDSYKDDSNNNNPAASPTSLAFKSTPTVSIIPSSPQQQQQHSSPTVARPQPPPQKSAKLSDSPFGLHVKLTAAASATSSRKSNSPLAPSSTAKTFIVDRASPSLLGTPGSEAFYETSTTDIKNDGGGDGGGNICENDDNEDDDDGNNDMRALLSPTFNRRVLSHAGETAHKQEEQLETKQQEEPLQCDPDLQAKIEKWTRLRETSGRRFNSQLARSQSFGNPAIMSKLIEFLGLNEYGTNVDEWTAKFPVGIYYDEIAKAQKIASERPPFNVTVNPATGVPNFMGGVQFTSATSSASGNIVAAGAIKGNVNGTGLGINTTNQGKCRNGSSCAFSHSGPVERDRENRVCACEHPRLFFIKRIPYREATDETALVYLQGNCRFGTSCALSHNAALVKEKEPKEKEKEKDVHGQPLPIVAVPTLTATVASSLTSVAPPLQTTHRSIQTIQAIHPVQSIQSSSILKRSASATTIPISSPSGIPATVRATIDATASIPVAVPNSQRNIASHVFFDAFDPTLPPSHSDFLLSHSHSHSNTPTPTFAIDSRVFSRSAWLPDYATEDILPSPSPSNRNYSSSSSSNKNSFAAVNTVVGSNGGYSKKFIGPELFDADAADIDAEGDVEFDSQLALHALNFDFDDDFDQEDTTTPSTTTTTTTAITAVSSAGVSIGTAAPENTATNGNMKKQPPTTFMPYSVVAKSNITPAVTQPSSAAAAFVSAPNASLPSVSSISANPGATLTLALTAVSPTKLGGASGGSFFASPKFGNGSVSIPAPLYAPVAAAAFAAVEYRFLSQPMNSSDDPNDELCPFAYNGLCKFADKCRYLHGLKCPRCQKYCLHPRNLEARDKHLEECAKKTTFGSFSDDYGGPIPGGHHFGSNGSSGVGGSGGGGGVGSNGVGNSVDGTKLSNEMDCVVCFERVLRKRDPRFGLLS</sequence>
<feature type="compositionally biased region" description="Acidic residues" evidence="5">
    <location>
        <begin position="175"/>
        <end position="186"/>
    </location>
</feature>
<evidence type="ECO:0000313" key="7">
    <source>
        <dbReference type="EMBL" id="KAJ3094599.1"/>
    </source>
</evidence>
<evidence type="ECO:0000259" key="6">
    <source>
        <dbReference type="PROSITE" id="PS50103"/>
    </source>
</evidence>
<feature type="compositionally biased region" description="Low complexity" evidence="5">
    <location>
        <begin position="64"/>
        <end position="86"/>
    </location>
</feature>
<feature type="domain" description="C3H1-type" evidence="6">
    <location>
        <begin position="837"/>
        <end position="864"/>
    </location>
</feature>
<feature type="domain" description="C3H1-type" evidence="6">
    <location>
        <begin position="361"/>
        <end position="378"/>
    </location>
</feature>
<dbReference type="GO" id="GO:0008270">
    <property type="term" value="F:zinc ion binding"/>
    <property type="evidence" value="ECO:0007669"/>
    <property type="project" value="UniProtKB-KW"/>
</dbReference>
<reference evidence="7" key="1">
    <citation type="submission" date="2020-05" db="EMBL/GenBank/DDBJ databases">
        <title>Phylogenomic resolution of chytrid fungi.</title>
        <authorList>
            <person name="Stajich J.E."/>
            <person name="Amses K."/>
            <person name="Simmons R."/>
            <person name="Seto K."/>
            <person name="Myers J."/>
            <person name="Bonds A."/>
            <person name="Quandt C.A."/>
            <person name="Barry K."/>
            <person name="Liu P."/>
            <person name="Grigoriev I."/>
            <person name="Longcore J.E."/>
            <person name="James T.Y."/>
        </authorList>
    </citation>
    <scope>NUCLEOTIDE SEQUENCE</scope>
    <source>
        <strain evidence="7">JEL0513</strain>
    </source>
</reference>
<dbReference type="GO" id="GO:0000209">
    <property type="term" value="P:protein polyubiquitination"/>
    <property type="evidence" value="ECO:0007669"/>
    <property type="project" value="InterPro"/>
</dbReference>
<keyword evidence="3 4" id="KW-0862">Zinc</keyword>
<dbReference type="PANTHER" id="PTHR11224:SF10">
    <property type="entry name" value="IP09428P-RELATED"/>
    <property type="match status" value="1"/>
</dbReference>
<dbReference type="GO" id="GO:0061630">
    <property type="term" value="F:ubiquitin protein ligase activity"/>
    <property type="evidence" value="ECO:0007669"/>
    <property type="project" value="InterPro"/>
</dbReference>
<gene>
    <name evidence="7" type="primary">MKRN1</name>
    <name evidence="7" type="ORF">HK100_006089</name>
</gene>
<dbReference type="PANTHER" id="PTHR11224">
    <property type="entry name" value="MAKORIN-RELATED"/>
    <property type="match status" value="1"/>
</dbReference>
<dbReference type="Pfam" id="PF07818">
    <property type="entry name" value="HCNGP"/>
    <property type="match status" value="1"/>
</dbReference>
<feature type="region of interest" description="Disordered" evidence="5">
    <location>
        <begin position="1"/>
        <end position="105"/>
    </location>
</feature>
<keyword evidence="8" id="KW-1185">Reference proteome</keyword>
<name>A0AAD5SSW9_9FUNG</name>